<dbReference type="EMBL" id="JABBWD010000006">
    <property type="protein sequence ID" value="KAG1781323.1"/>
    <property type="molecule type" value="Genomic_DNA"/>
</dbReference>
<dbReference type="InterPro" id="IPR040976">
    <property type="entry name" value="Pkinase_fungal"/>
</dbReference>
<comment type="caution">
    <text evidence="3">The sequence shown here is derived from an EMBL/GenBank/DDBJ whole genome shotgun (WGS) entry which is preliminary data.</text>
</comment>
<evidence type="ECO:0000313" key="3">
    <source>
        <dbReference type="EMBL" id="KAG1781323.1"/>
    </source>
</evidence>
<dbReference type="Proteomes" id="UP000714275">
    <property type="component" value="Unassembled WGS sequence"/>
</dbReference>
<protein>
    <recommendedName>
        <fullName evidence="2">Fungal-type protein kinase domain-containing protein</fullName>
    </recommendedName>
</protein>
<evidence type="ECO:0000313" key="4">
    <source>
        <dbReference type="Proteomes" id="UP000714275"/>
    </source>
</evidence>
<gene>
    <name evidence="3" type="ORF">EV702DRAFT_1193504</name>
</gene>
<name>A0A9P7D6X8_9AGAM</name>
<dbReference type="AlphaFoldDB" id="A0A9P7D6X8"/>
<feature type="domain" description="Fungal-type protein kinase" evidence="2">
    <location>
        <begin position="10"/>
        <end position="71"/>
    </location>
</feature>
<dbReference type="OrthoDB" id="5584477at2759"/>
<dbReference type="Pfam" id="PF17667">
    <property type="entry name" value="Pkinase_fungal"/>
    <property type="match status" value="1"/>
</dbReference>
<proteinExistence type="predicted"/>
<accession>A0A9P7D6X8</accession>
<sequence length="267" mass="30107">MSPLLVQKTVVEEHKILHCNCSLNNAMILDDLDISKWFLIDWEFAVRITADNQYPIGGTGTVPFMSRKLLGQVALMQEQATAEAKEKQWSKKLTSKSKKTPAMKTPKTSSDSLALPISRVVQSYSDDLKSLFSYSLGFASNSAIPMAWSVRSTILISFFANPLDDERLISEFHLYFKLLIPLTTDWCTALRDNMVHPVTFDTILRVLNSHLNKLPDDEELQSTVTMLKKSATALNDMNLKRVASLSLPMGSPKRKKLDEFSESDQQM</sequence>
<reference evidence="3" key="1">
    <citation type="journal article" date="2020" name="New Phytol.">
        <title>Comparative genomics reveals dynamic genome evolution in host specialist ectomycorrhizal fungi.</title>
        <authorList>
            <person name="Lofgren L.A."/>
            <person name="Nguyen N.H."/>
            <person name="Vilgalys R."/>
            <person name="Ruytinx J."/>
            <person name="Liao H.L."/>
            <person name="Branco S."/>
            <person name="Kuo A."/>
            <person name="LaButti K."/>
            <person name="Lipzen A."/>
            <person name="Andreopoulos W."/>
            <person name="Pangilinan J."/>
            <person name="Riley R."/>
            <person name="Hundley H."/>
            <person name="Na H."/>
            <person name="Barry K."/>
            <person name="Grigoriev I.V."/>
            <person name="Stajich J.E."/>
            <person name="Kennedy P.G."/>
        </authorList>
    </citation>
    <scope>NUCLEOTIDE SEQUENCE</scope>
    <source>
        <strain evidence="3">DOB743</strain>
    </source>
</reference>
<evidence type="ECO:0000259" key="2">
    <source>
        <dbReference type="Pfam" id="PF17667"/>
    </source>
</evidence>
<feature type="region of interest" description="Disordered" evidence="1">
    <location>
        <begin position="87"/>
        <end position="107"/>
    </location>
</feature>
<keyword evidence="4" id="KW-1185">Reference proteome</keyword>
<organism evidence="3 4">
    <name type="scientific">Suillus placidus</name>
    <dbReference type="NCBI Taxonomy" id="48579"/>
    <lineage>
        <taxon>Eukaryota</taxon>
        <taxon>Fungi</taxon>
        <taxon>Dikarya</taxon>
        <taxon>Basidiomycota</taxon>
        <taxon>Agaricomycotina</taxon>
        <taxon>Agaricomycetes</taxon>
        <taxon>Agaricomycetidae</taxon>
        <taxon>Boletales</taxon>
        <taxon>Suillineae</taxon>
        <taxon>Suillaceae</taxon>
        <taxon>Suillus</taxon>
    </lineage>
</organism>
<evidence type="ECO:0000256" key="1">
    <source>
        <dbReference type="SAM" id="MobiDB-lite"/>
    </source>
</evidence>